<evidence type="ECO:0000313" key="1">
    <source>
        <dbReference type="EMBL" id="KAK6732855.1"/>
    </source>
</evidence>
<evidence type="ECO:0000313" key="2">
    <source>
        <dbReference type="Proteomes" id="UP001303046"/>
    </source>
</evidence>
<name>A0ABR1C5Y7_NECAM</name>
<dbReference type="Proteomes" id="UP001303046">
    <property type="component" value="Unassembled WGS sequence"/>
</dbReference>
<gene>
    <name evidence="1" type="primary">Necator_chrII.g4723</name>
    <name evidence="1" type="ORF">RB195_016931</name>
</gene>
<comment type="caution">
    <text evidence="1">The sequence shown here is derived from an EMBL/GenBank/DDBJ whole genome shotgun (WGS) entry which is preliminary data.</text>
</comment>
<sequence length="89" mass="9910">MGHFLYKFVADDIMRRTDEQCPASVAPAQVPFLTSNTPTPAVRTPAGCTTPFQVVTGVRQKGSGRTLPVQFRHRRHYAKKSRSVSCQSF</sequence>
<organism evidence="1 2">
    <name type="scientific">Necator americanus</name>
    <name type="common">Human hookworm</name>
    <dbReference type="NCBI Taxonomy" id="51031"/>
    <lineage>
        <taxon>Eukaryota</taxon>
        <taxon>Metazoa</taxon>
        <taxon>Ecdysozoa</taxon>
        <taxon>Nematoda</taxon>
        <taxon>Chromadorea</taxon>
        <taxon>Rhabditida</taxon>
        <taxon>Rhabditina</taxon>
        <taxon>Rhabditomorpha</taxon>
        <taxon>Strongyloidea</taxon>
        <taxon>Ancylostomatidae</taxon>
        <taxon>Bunostominae</taxon>
        <taxon>Necator</taxon>
    </lineage>
</organism>
<dbReference type="EMBL" id="JAVFWL010000002">
    <property type="protein sequence ID" value="KAK6732855.1"/>
    <property type="molecule type" value="Genomic_DNA"/>
</dbReference>
<protein>
    <submittedName>
        <fullName evidence="1">Uncharacterized protein</fullName>
    </submittedName>
</protein>
<reference evidence="1 2" key="1">
    <citation type="submission" date="2023-08" db="EMBL/GenBank/DDBJ databases">
        <title>A Necator americanus chromosomal reference genome.</title>
        <authorList>
            <person name="Ilik V."/>
            <person name="Petrzelkova K.J."/>
            <person name="Pardy F."/>
            <person name="Fuh T."/>
            <person name="Niatou-Singa F.S."/>
            <person name="Gouil Q."/>
            <person name="Baker L."/>
            <person name="Ritchie M.E."/>
            <person name="Jex A.R."/>
            <person name="Gazzola D."/>
            <person name="Li H."/>
            <person name="Toshio Fujiwara R."/>
            <person name="Zhan B."/>
            <person name="Aroian R.V."/>
            <person name="Pafco B."/>
            <person name="Schwarz E.M."/>
        </authorList>
    </citation>
    <scope>NUCLEOTIDE SEQUENCE [LARGE SCALE GENOMIC DNA]</scope>
    <source>
        <strain evidence="1 2">Aroian</strain>
        <tissue evidence="1">Whole animal</tissue>
    </source>
</reference>
<accession>A0ABR1C5Y7</accession>
<keyword evidence="2" id="KW-1185">Reference proteome</keyword>
<proteinExistence type="predicted"/>